<dbReference type="GO" id="GO:0051996">
    <property type="term" value="F:squalene synthase [NAD(P)H] activity"/>
    <property type="evidence" value="ECO:0007669"/>
    <property type="project" value="InterPro"/>
</dbReference>
<evidence type="ECO:0000313" key="4">
    <source>
        <dbReference type="Proteomes" id="UP000194420"/>
    </source>
</evidence>
<dbReference type="Gene3D" id="1.10.600.10">
    <property type="entry name" value="Farnesyl Diphosphate Synthase"/>
    <property type="match status" value="1"/>
</dbReference>
<dbReference type="PROSITE" id="PS01044">
    <property type="entry name" value="SQUALEN_PHYTOEN_SYN_1"/>
    <property type="match status" value="1"/>
</dbReference>
<organism evidence="3 4">
    <name type="scientific">Altererythrobacter xiamenensis</name>
    <dbReference type="NCBI Taxonomy" id="1316679"/>
    <lineage>
        <taxon>Bacteria</taxon>
        <taxon>Pseudomonadati</taxon>
        <taxon>Pseudomonadota</taxon>
        <taxon>Alphaproteobacteria</taxon>
        <taxon>Sphingomonadales</taxon>
        <taxon>Erythrobacteraceae</taxon>
        <taxon>Altererythrobacter</taxon>
    </lineage>
</organism>
<protein>
    <submittedName>
        <fullName evidence="3">Phytoene synthase</fullName>
    </submittedName>
</protein>
<dbReference type="InterPro" id="IPR008949">
    <property type="entry name" value="Isoprenoid_synthase_dom_sf"/>
</dbReference>
<dbReference type="SFLD" id="SFLDS00005">
    <property type="entry name" value="Isoprenoid_Synthase_Type_I"/>
    <property type="match status" value="1"/>
</dbReference>
<keyword evidence="2" id="KW-0472">Membrane</keyword>
<gene>
    <name evidence="3" type="ORF">SAMN06297468_1916</name>
</gene>
<keyword evidence="2" id="KW-0812">Transmembrane</keyword>
<dbReference type="EMBL" id="FXWG01000002">
    <property type="protein sequence ID" value="SMQ69728.1"/>
    <property type="molecule type" value="Genomic_DNA"/>
</dbReference>
<name>A0A1Y6F456_9SPHN</name>
<dbReference type="Pfam" id="PF00494">
    <property type="entry name" value="SQS_PSY"/>
    <property type="match status" value="1"/>
</dbReference>
<sequence length="326" mass="36550">MRHTIRNAGGGRRRGPLVEKSWDIIAEGSKSFAAASMLFDRRTRERVWMLYAWCRRCDDIADGQVMGGELGDQTGLEGKIKGIRILTQAALDGQPTADLAFDAFGQVAAETGLTYADAEEVIEGFQLDAEDWRPRTEEDLMRYCYHVAGAVGIMMAIVMGVPRDDTATLDRACDLGLAFQLANIARDITEDDAAGRCYLPMEWLAEQDIEPGQHTKPHHRQELADMAAKLIRRMELHETYARIGASKLRFRQRWAVLSAANIYGAIGREVRDLGTEAWNHRVYTTRPQKLRHVIAAFWEALANRPPAPPMEPRWTRSDLGKAGRAA</sequence>
<dbReference type="AlphaFoldDB" id="A0A1Y6F456"/>
<feature type="transmembrane region" description="Helical" evidence="2">
    <location>
        <begin position="143"/>
        <end position="161"/>
    </location>
</feature>
<keyword evidence="4" id="KW-1185">Reference proteome</keyword>
<dbReference type="SUPFAM" id="SSF48576">
    <property type="entry name" value="Terpenoid synthases"/>
    <property type="match status" value="1"/>
</dbReference>
<evidence type="ECO:0000313" key="3">
    <source>
        <dbReference type="EMBL" id="SMQ69728.1"/>
    </source>
</evidence>
<dbReference type="InterPro" id="IPR033904">
    <property type="entry name" value="Trans_IPPS_HH"/>
</dbReference>
<keyword evidence="1" id="KW-0808">Transferase</keyword>
<evidence type="ECO:0000256" key="2">
    <source>
        <dbReference type="SAM" id="Phobius"/>
    </source>
</evidence>
<accession>A0A1Y6F456</accession>
<dbReference type="Proteomes" id="UP000194420">
    <property type="component" value="Unassembled WGS sequence"/>
</dbReference>
<dbReference type="PANTHER" id="PTHR31480">
    <property type="entry name" value="BIFUNCTIONAL LYCOPENE CYCLASE/PHYTOENE SYNTHASE"/>
    <property type="match status" value="1"/>
</dbReference>
<dbReference type="InterPro" id="IPR002060">
    <property type="entry name" value="Squ/phyt_synthse"/>
</dbReference>
<dbReference type="InterPro" id="IPR019845">
    <property type="entry name" value="Squalene/phytoene_synthase_CS"/>
</dbReference>
<dbReference type="GO" id="GO:0004311">
    <property type="term" value="F:geranylgeranyl diphosphate synthase activity"/>
    <property type="evidence" value="ECO:0007669"/>
    <property type="project" value="InterPro"/>
</dbReference>
<dbReference type="CDD" id="cd00683">
    <property type="entry name" value="Trans_IPPS_HH"/>
    <property type="match status" value="1"/>
</dbReference>
<proteinExistence type="predicted"/>
<evidence type="ECO:0000256" key="1">
    <source>
        <dbReference type="ARBA" id="ARBA00022679"/>
    </source>
</evidence>
<reference evidence="4" key="1">
    <citation type="submission" date="2017-04" db="EMBL/GenBank/DDBJ databases">
        <authorList>
            <person name="Varghese N."/>
            <person name="Submissions S."/>
        </authorList>
    </citation>
    <scope>NUCLEOTIDE SEQUENCE [LARGE SCALE GENOMIC DNA]</scope>
</reference>
<dbReference type="PROSITE" id="PS01045">
    <property type="entry name" value="SQUALEN_PHYTOEN_SYN_2"/>
    <property type="match status" value="1"/>
</dbReference>
<dbReference type="SFLD" id="SFLDG01212">
    <property type="entry name" value="Phytoene_synthase_like"/>
    <property type="match status" value="1"/>
</dbReference>
<dbReference type="InterPro" id="IPR044843">
    <property type="entry name" value="Trans_IPPS_bact-type"/>
</dbReference>
<dbReference type="SFLD" id="SFLDG01018">
    <property type="entry name" value="Squalene/Phytoene_Synthase_Lik"/>
    <property type="match status" value="1"/>
</dbReference>
<keyword evidence="2" id="KW-1133">Transmembrane helix</keyword>
<dbReference type="GO" id="GO:0016117">
    <property type="term" value="P:carotenoid biosynthetic process"/>
    <property type="evidence" value="ECO:0007669"/>
    <property type="project" value="UniProtKB-ARBA"/>
</dbReference>